<accession>A0A558FMN8</accession>
<dbReference type="EMBL" id="VMTP01000024">
    <property type="protein sequence ID" value="TVT86787.1"/>
    <property type="molecule type" value="Genomic_DNA"/>
</dbReference>
<sequence length="402" mass="46889">MSWKLLKEQPPEWINLPNLDEHKLRTSKDRNADNRNAKKLIAWTHELAEQFDYPVDKNDPVLNQLLKQIQSGQYKEINIQASLLEDSKLQPTVFHFTYGKIISQIFIKDISDCNATDVLFLRNFKLPPDTFYQLKSAITILFSVFMEHFIGDAFQSSLDIRHALELTLQEIKNKPSPNQKAQEDIFLALIVLDGLLQQYCDLPEQLTFQELLKELDIIKALIKIRESEKRENLKKKNGPETLTQHCIRQILELFLKMINLAIDIGLLDKFKVSTMHGNANISIATNHLLLNEKKMLSRLNGDERSQRANQGKTQITKRIKQKIKEQLKTYSNEKYKSINEAAEQLSLLLADEITQIIHDDQQSYQHNFQYGEDHYFELLKSILRADTELKSQYTRKPLKNNK</sequence>
<evidence type="ECO:0000313" key="2">
    <source>
        <dbReference type="Proteomes" id="UP000316981"/>
    </source>
</evidence>
<name>A0A558FMN8_9GAMM</name>
<reference evidence="1 2" key="1">
    <citation type="submission" date="2019-07" db="EMBL/GenBank/DDBJ databases">
        <title>Draft Genome Sequence of the first blaOXA-58-Harboring Acinetobacter colistiniresistens clinical isolate from Brazil.</title>
        <authorList>
            <person name="Favaro L.S."/>
            <person name="Paula-Petroli S.B."/>
            <person name="Moura C.F."/>
            <person name="Tognim M.C.B."/>
            <person name="Venancio E.J."/>
            <person name="Yamada-Ogatta S.F."/>
            <person name="Carrara-Marroni F.E."/>
        </authorList>
    </citation>
    <scope>NUCLEOTIDE SEQUENCE [LARGE SCALE GENOMIC DNA]</scope>
    <source>
        <strain evidence="1 2">DL</strain>
    </source>
</reference>
<dbReference type="AlphaFoldDB" id="A0A558FMN8"/>
<dbReference type="Proteomes" id="UP000316981">
    <property type="component" value="Unassembled WGS sequence"/>
</dbReference>
<protein>
    <submittedName>
        <fullName evidence="1">Uncharacterized protein</fullName>
    </submittedName>
</protein>
<dbReference type="RefSeq" id="WP_144582964.1">
    <property type="nucleotide sequence ID" value="NZ_VMTP01000024.1"/>
</dbReference>
<evidence type="ECO:0000313" key="1">
    <source>
        <dbReference type="EMBL" id="TVT86787.1"/>
    </source>
</evidence>
<gene>
    <name evidence="1" type="ORF">FPV60_02550</name>
</gene>
<organism evidence="1 2">
    <name type="scientific">Acinetobacter colistiniresistens</name>
    <dbReference type="NCBI Taxonomy" id="280145"/>
    <lineage>
        <taxon>Bacteria</taxon>
        <taxon>Pseudomonadati</taxon>
        <taxon>Pseudomonadota</taxon>
        <taxon>Gammaproteobacteria</taxon>
        <taxon>Moraxellales</taxon>
        <taxon>Moraxellaceae</taxon>
        <taxon>Acinetobacter</taxon>
    </lineage>
</organism>
<comment type="caution">
    <text evidence="1">The sequence shown here is derived from an EMBL/GenBank/DDBJ whole genome shotgun (WGS) entry which is preliminary data.</text>
</comment>
<proteinExistence type="predicted"/>